<proteinExistence type="predicted"/>
<dbReference type="VEuPathDB" id="VectorBase:GPAI040339"/>
<dbReference type="Proteomes" id="UP000092445">
    <property type="component" value="Unassembled WGS sequence"/>
</dbReference>
<feature type="transmembrane region" description="Helical" evidence="1">
    <location>
        <begin position="114"/>
        <end position="135"/>
    </location>
</feature>
<reference evidence="3" key="1">
    <citation type="submission" date="2014-03" db="EMBL/GenBank/DDBJ databases">
        <authorList>
            <person name="Aksoy S."/>
            <person name="Warren W."/>
            <person name="Wilson R.K."/>
        </authorList>
    </citation>
    <scope>NUCLEOTIDE SEQUENCE [LARGE SCALE GENOMIC DNA]</scope>
    <source>
        <strain evidence="3">IAEA</strain>
    </source>
</reference>
<organism evidence="2 3">
    <name type="scientific">Glossina pallidipes</name>
    <name type="common">Tsetse fly</name>
    <dbReference type="NCBI Taxonomy" id="7398"/>
    <lineage>
        <taxon>Eukaryota</taxon>
        <taxon>Metazoa</taxon>
        <taxon>Ecdysozoa</taxon>
        <taxon>Arthropoda</taxon>
        <taxon>Hexapoda</taxon>
        <taxon>Insecta</taxon>
        <taxon>Pterygota</taxon>
        <taxon>Neoptera</taxon>
        <taxon>Endopterygota</taxon>
        <taxon>Diptera</taxon>
        <taxon>Brachycera</taxon>
        <taxon>Muscomorpha</taxon>
        <taxon>Hippoboscoidea</taxon>
        <taxon>Glossinidae</taxon>
        <taxon>Glossina</taxon>
    </lineage>
</organism>
<protein>
    <submittedName>
        <fullName evidence="2">Uncharacterized protein</fullName>
    </submittedName>
</protein>
<evidence type="ECO:0000256" key="1">
    <source>
        <dbReference type="SAM" id="Phobius"/>
    </source>
</evidence>
<reference evidence="2" key="2">
    <citation type="submission" date="2020-05" db="UniProtKB">
        <authorList>
            <consortium name="EnsemblMetazoa"/>
        </authorList>
    </citation>
    <scope>IDENTIFICATION</scope>
    <source>
        <strain evidence="2">IAEA</strain>
    </source>
</reference>
<dbReference type="AlphaFoldDB" id="A0A1B0ABM0"/>
<name>A0A1B0ABM0_GLOPL</name>
<dbReference type="EnsemblMetazoa" id="GPAI040339-RA">
    <property type="protein sequence ID" value="GPAI040339-PA"/>
    <property type="gene ID" value="GPAI040339"/>
</dbReference>
<evidence type="ECO:0000313" key="2">
    <source>
        <dbReference type="EnsemblMetazoa" id="GPAI040339-PA"/>
    </source>
</evidence>
<evidence type="ECO:0000313" key="3">
    <source>
        <dbReference type="Proteomes" id="UP000092445"/>
    </source>
</evidence>
<feature type="transmembrane region" description="Helical" evidence="1">
    <location>
        <begin position="141"/>
        <end position="167"/>
    </location>
</feature>
<feature type="transmembrane region" description="Helical" evidence="1">
    <location>
        <begin position="50"/>
        <end position="70"/>
    </location>
</feature>
<accession>A0A1B0ABM0</accession>
<keyword evidence="1" id="KW-1133">Transmembrane helix</keyword>
<keyword evidence="1" id="KW-0472">Membrane</keyword>
<keyword evidence="3" id="KW-1185">Reference proteome</keyword>
<keyword evidence="1" id="KW-0812">Transmembrane</keyword>
<sequence>MTQLHILCYGMENSFNSFCSVFEAQDAARDTWLGSEGEKLKRLIDVRARVYVCFVFVFLFVCSCTFHQYYVCVLSRQAHTNQTERPITNAILIVTLPLALSLLLVNMLPHFRCLLIYCLEGLLQYLFAFISSLHYHHCYDAGGIGICLLVFFSIPSLTLTLNVGLMLR</sequence>
<feature type="transmembrane region" description="Helical" evidence="1">
    <location>
        <begin position="90"/>
        <end position="107"/>
    </location>
</feature>